<dbReference type="EMBL" id="MLGG01000090">
    <property type="protein sequence ID" value="KAK1446129.1"/>
    <property type="molecule type" value="Genomic_DNA"/>
</dbReference>
<protein>
    <submittedName>
        <fullName evidence="1">Uncharacterized protein</fullName>
    </submittedName>
</protein>
<evidence type="ECO:0000313" key="2">
    <source>
        <dbReference type="Proteomes" id="UP001239795"/>
    </source>
</evidence>
<keyword evidence="2" id="KW-1185">Reference proteome</keyword>
<name>A0AAI9TXZ6_9PEZI</name>
<comment type="caution">
    <text evidence="1">The sequence shown here is derived from an EMBL/GenBank/DDBJ whole genome shotgun (WGS) entry which is preliminary data.</text>
</comment>
<proteinExistence type="predicted"/>
<organism evidence="1 2">
    <name type="scientific">Colletotrichum melonis</name>
    <dbReference type="NCBI Taxonomy" id="1209925"/>
    <lineage>
        <taxon>Eukaryota</taxon>
        <taxon>Fungi</taxon>
        <taxon>Dikarya</taxon>
        <taxon>Ascomycota</taxon>
        <taxon>Pezizomycotina</taxon>
        <taxon>Sordariomycetes</taxon>
        <taxon>Hypocreomycetidae</taxon>
        <taxon>Glomerellales</taxon>
        <taxon>Glomerellaceae</taxon>
        <taxon>Colletotrichum</taxon>
        <taxon>Colletotrichum acutatum species complex</taxon>
    </lineage>
</organism>
<gene>
    <name evidence="1" type="ORF">CMEL01_10372</name>
</gene>
<sequence length="68" mass="7059">MPSGRVVIVKTSLPLAMVAQIASSYPPIPPLVFNNNWSGGVVGYHVSLTDFEVSSNLSTLKVSGSSPG</sequence>
<reference evidence="1 2" key="1">
    <citation type="submission" date="2016-10" db="EMBL/GenBank/DDBJ databases">
        <title>The genome sequence of Colletotrichum fioriniae PJ7.</title>
        <authorList>
            <person name="Baroncelli R."/>
        </authorList>
    </citation>
    <scope>NUCLEOTIDE SEQUENCE [LARGE SCALE GENOMIC DNA]</scope>
    <source>
        <strain evidence="1">Col 31</strain>
    </source>
</reference>
<dbReference type="Proteomes" id="UP001239795">
    <property type="component" value="Unassembled WGS sequence"/>
</dbReference>
<evidence type="ECO:0000313" key="1">
    <source>
        <dbReference type="EMBL" id="KAK1446129.1"/>
    </source>
</evidence>
<dbReference type="AlphaFoldDB" id="A0AAI9TXZ6"/>
<accession>A0AAI9TXZ6</accession>